<accession>A0A427AS03</accession>
<evidence type="ECO:0000256" key="1">
    <source>
        <dbReference type="SAM" id="MobiDB-lite"/>
    </source>
</evidence>
<dbReference type="EMBL" id="AMZH03001528">
    <property type="protein sequence ID" value="RRT78990.1"/>
    <property type="molecule type" value="Genomic_DNA"/>
</dbReference>
<gene>
    <name evidence="2" type="ORF">B296_00024725</name>
</gene>
<evidence type="ECO:0000313" key="3">
    <source>
        <dbReference type="Proteomes" id="UP000287651"/>
    </source>
</evidence>
<evidence type="ECO:0000313" key="2">
    <source>
        <dbReference type="EMBL" id="RRT78990.1"/>
    </source>
</evidence>
<name>A0A427AS03_ENSVE</name>
<feature type="region of interest" description="Disordered" evidence="1">
    <location>
        <begin position="56"/>
        <end position="77"/>
    </location>
</feature>
<dbReference type="AlphaFoldDB" id="A0A427AS03"/>
<organism evidence="2 3">
    <name type="scientific">Ensete ventricosum</name>
    <name type="common">Abyssinian banana</name>
    <name type="synonym">Musa ensete</name>
    <dbReference type="NCBI Taxonomy" id="4639"/>
    <lineage>
        <taxon>Eukaryota</taxon>
        <taxon>Viridiplantae</taxon>
        <taxon>Streptophyta</taxon>
        <taxon>Embryophyta</taxon>
        <taxon>Tracheophyta</taxon>
        <taxon>Spermatophyta</taxon>
        <taxon>Magnoliopsida</taxon>
        <taxon>Liliopsida</taxon>
        <taxon>Zingiberales</taxon>
        <taxon>Musaceae</taxon>
        <taxon>Ensete</taxon>
    </lineage>
</organism>
<sequence length="229" mass="26685">MLLTHQQKKNLNITDLQSYAMASDNAIDVKLEAFEARMEDRLRTLFKELRLGRSESPKRSQCEESSDHKENQLEKGVQAQDSMFPRIRVDFLRWEDGDPTGWISHVERYFRFYKTQDASMVDIVAIHLEGDAIQWYDWFERTHELEEVDLESEEEDADEEPHPVVSTVHALAGYANSQTMKIDIFLKHQLITVLIDIRSTNNFMDSKVATRLTLQIEYCSKLDVKVVDG</sequence>
<dbReference type="Proteomes" id="UP000287651">
    <property type="component" value="Unassembled WGS sequence"/>
</dbReference>
<evidence type="ECO:0008006" key="4">
    <source>
        <dbReference type="Google" id="ProtNLM"/>
    </source>
</evidence>
<proteinExistence type="predicted"/>
<comment type="caution">
    <text evidence="2">The sequence shown here is derived from an EMBL/GenBank/DDBJ whole genome shotgun (WGS) entry which is preliminary data.</text>
</comment>
<reference evidence="2 3" key="1">
    <citation type="journal article" date="2014" name="Agronomy (Basel)">
        <title>A Draft Genome Sequence for Ensete ventricosum, the Drought-Tolerant Tree Against Hunger.</title>
        <authorList>
            <person name="Harrison J."/>
            <person name="Moore K.A."/>
            <person name="Paszkiewicz K."/>
            <person name="Jones T."/>
            <person name="Grant M."/>
            <person name="Ambacheew D."/>
            <person name="Muzemil S."/>
            <person name="Studholme D.J."/>
        </authorList>
    </citation>
    <scope>NUCLEOTIDE SEQUENCE [LARGE SCALE GENOMIC DNA]</scope>
</reference>
<protein>
    <recommendedName>
        <fullName evidence="4">Retrotransposon gag domain-containing protein</fullName>
    </recommendedName>
</protein>
<feature type="compositionally biased region" description="Basic and acidic residues" evidence="1">
    <location>
        <begin position="56"/>
        <end position="73"/>
    </location>
</feature>